<accession>A0A6P8YPV6</accession>
<keyword evidence="1" id="KW-0193">Cuticle</keyword>
<reference evidence="4" key="1">
    <citation type="submission" date="2025-08" db="UniProtKB">
        <authorList>
            <consortium name="RefSeq"/>
        </authorList>
    </citation>
    <scope>IDENTIFICATION</scope>
    <source>
        <tissue evidence="4">Total insect</tissue>
    </source>
</reference>
<dbReference type="InterPro" id="IPR000618">
    <property type="entry name" value="Insect_cuticle"/>
</dbReference>
<protein>
    <submittedName>
        <fullName evidence="4">Larval cuticle protein A2B-like</fullName>
    </submittedName>
</protein>
<proteinExistence type="predicted"/>
<dbReference type="GO" id="GO:0062129">
    <property type="term" value="C:chitin-based extracellular matrix"/>
    <property type="evidence" value="ECO:0007669"/>
    <property type="project" value="TreeGrafter"/>
</dbReference>
<dbReference type="PROSITE" id="PS51155">
    <property type="entry name" value="CHIT_BIND_RR_2"/>
    <property type="match status" value="1"/>
</dbReference>
<dbReference type="KEGG" id="tpal:117642254"/>
<feature type="chain" id="PRO_5027800012" evidence="2">
    <location>
        <begin position="25"/>
        <end position="115"/>
    </location>
</feature>
<gene>
    <name evidence="4" type="primary">LOC117642254</name>
</gene>
<sequence length="115" mass="12288">MAAAGSWTLLWVACFAVAPGPTVAMLLRGPSSSSGSAEAQARLTVVDWNAYDDREQDGPGTYSFGYEIEDAATANTQFRQEERFANGTVVGSYGLVEPDGNVRVVNYVADAQGYR</sequence>
<dbReference type="PANTHER" id="PTHR10380">
    <property type="entry name" value="CUTICLE PROTEIN"/>
    <property type="match status" value="1"/>
</dbReference>
<evidence type="ECO:0000313" key="3">
    <source>
        <dbReference type="Proteomes" id="UP000515158"/>
    </source>
</evidence>
<organism evidence="4">
    <name type="scientific">Thrips palmi</name>
    <name type="common">Melon thrips</name>
    <dbReference type="NCBI Taxonomy" id="161013"/>
    <lineage>
        <taxon>Eukaryota</taxon>
        <taxon>Metazoa</taxon>
        <taxon>Ecdysozoa</taxon>
        <taxon>Arthropoda</taxon>
        <taxon>Hexapoda</taxon>
        <taxon>Insecta</taxon>
        <taxon>Pterygota</taxon>
        <taxon>Neoptera</taxon>
        <taxon>Paraneoptera</taxon>
        <taxon>Thysanoptera</taxon>
        <taxon>Terebrantia</taxon>
        <taxon>Thripoidea</taxon>
        <taxon>Thripidae</taxon>
        <taxon>Thrips</taxon>
    </lineage>
</organism>
<dbReference type="InParanoid" id="A0A6P8YPV6"/>
<dbReference type="GO" id="GO:0008010">
    <property type="term" value="F:structural constituent of chitin-based larval cuticle"/>
    <property type="evidence" value="ECO:0007669"/>
    <property type="project" value="TreeGrafter"/>
</dbReference>
<name>A0A6P8YPV6_THRPL</name>
<evidence type="ECO:0000256" key="1">
    <source>
        <dbReference type="PROSITE-ProRule" id="PRU00497"/>
    </source>
</evidence>
<dbReference type="PRINTS" id="PR00947">
    <property type="entry name" value="CUTICLE"/>
</dbReference>
<dbReference type="Pfam" id="PF00379">
    <property type="entry name" value="Chitin_bind_4"/>
    <property type="match status" value="1"/>
</dbReference>
<evidence type="ECO:0000256" key="2">
    <source>
        <dbReference type="SAM" id="SignalP"/>
    </source>
</evidence>
<dbReference type="AlphaFoldDB" id="A0A6P8YPV6"/>
<dbReference type="PANTHER" id="PTHR10380:SF224">
    <property type="entry name" value="CUTICULAR PROTEIN 12A"/>
    <property type="match status" value="1"/>
</dbReference>
<dbReference type="OrthoDB" id="8021718at2759"/>
<feature type="signal peptide" evidence="2">
    <location>
        <begin position="1"/>
        <end position="24"/>
    </location>
</feature>
<dbReference type="Proteomes" id="UP000515158">
    <property type="component" value="Unplaced"/>
</dbReference>
<keyword evidence="2" id="KW-0732">Signal</keyword>
<dbReference type="GeneID" id="117642254"/>
<dbReference type="InterPro" id="IPR050468">
    <property type="entry name" value="Cuticle_Struct_Prot"/>
</dbReference>
<evidence type="ECO:0000313" key="4">
    <source>
        <dbReference type="RefSeq" id="XP_034236137.1"/>
    </source>
</evidence>
<keyword evidence="3" id="KW-1185">Reference proteome</keyword>
<dbReference type="RefSeq" id="XP_034236137.1">
    <property type="nucleotide sequence ID" value="XM_034380246.1"/>
</dbReference>